<dbReference type="InterPro" id="IPR027417">
    <property type="entry name" value="P-loop_NTPase"/>
</dbReference>
<dbReference type="Gene3D" id="3.40.50.300">
    <property type="entry name" value="P-loop containing nucleotide triphosphate hydrolases"/>
    <property type="match status" value="1"/>
</dbReference>
<keyword evidence="4" id="KW-1185">Reference proteome</keyword>
<evidence type="ECO:0000256" key="1">
    <source>
        <dbReference type="ARBA" id="ARBA00022612"/>
    </source>
</evidence>
<dbReference type="RefSeq" id="WP_148066304.1">
    <property type="nucleotide sequence ID" value="NZ_VRZA01000001.1"/>
</dbReference>
<keyword evidence="1" id="KW-1188">Viral release from host cell</keyword>
<dbReference type="EMBL" id="VRZA01000001">
    <property type="protein sequence ID" value="TXS96034.1"/>
    <property type="molecule type" value="Genomic_DNA"/>
</dbReference>
<accession>A0A5C9A7M5</accession>
<dbReference type="AlphaFoldDB" id="A0A5C9A7M5"/>
<dbReference type="Proteomes" id="UP000321039">
    <property type="component" value="Unassembled WGS sequence"/>
</dbReference>
<gene>
    <name evidence="3" type="primary">terL</name>
    <name evidence="3" type="ORF">FV139_00565</name>
</gene>
<sequence>MPNLSRQDKALLEEFTSRQRALNDIEGFRQYLSRTYHSDFQHPPVAHHRLLQQHLMELYHGDYDGLIVEMPPGSAKSTYSSIHFACWYLAKHPDRKIVAISNTTALAEDFSRRRRSACLEQEWQNLADCSIPKDHQSLANFGTSKGGSMLAVGMGSAVSGRRADLLIIDDPIASLEQAMSPGQLEKQWGSYLYEYRNRLLPHGKQVIISTRWSQWDLIGRIKEQIASGEEKRKWKILTLPMEAKDDDPLGREPGERLWPDWFSATQVEENKKDPLLWSALYQQEPVDASGTWVDAQYIQIIKTTEPPHPLKYVVSVDLALSDGVGDYTAIVVAGIGPSRELYVVDVHLDKVPVHQTMAKLNAVCAQYSPSVVLIEDSPAEKVFLEALREHSRTRSELIPLYPMPTRGRDKETRGAAIRSLFMQNKVFLVESGWNQEAIKQILNFPPKTKAIHDDFVDALALIGRHIGKQSNPSAESDEVAQPIIRSSIELDAYGNMQTTATLGQLWDDHDERLSLSRRFAGRI</sequence>
<comment type="caution">
    <text evidence="3">The sequence shown here is derived from an EMBL/GenBank/DDBJ whole genome shotgun (WGS) entry which is preliminary data.</text>
</comment>
<protein>
    <submittedName>
        <fullName evidence="3">Phage terminase large subunit</fullName>
    </submittedName>
</protein>
<proteinExistence type="predicted"/>
<reference evidence="3 4" key="1">
    <citation type="submission" date="2019-08" db="EMBL/GenBank/DDBJ databases">
        <title>Parahaliea maris sp. nov., isolated from the surface seawater.</title>
        <authorList>
            <person name="Liu Y."/>
        </authorList>
    </citation>
    <scope>NUCLEOTIDE SEQUENCE [LARGE SCALE GENOMIC DNA]</scope>
    <source>
        <strain evidence="3 4">HSLHS9</strain>
    </source>
</reference>
<dbReference type="Pfam" id="PF17289">
    <property type="entry name" value="Terminase_6C"/>
    <property type="match status" value="1"/>
</dbReference>
<dbReference type="InterPro" id="IPR035421">
    <property type="entry name" value="Terminase_6C"/>
</dbReference>
<dbReference type="NCBIfam" id="TIGR01630">
    <property type="entry name" value="psiM2_ORF9"/>
    <property type="match status" value="1"/>
</dbReference>
<evidence type="ECO:0000313" key="3">
    <source>
        <dbReference type="EMBL" id="TXS96034.1"/>
    </source>
</evidence>
<evidence type="ECO:0000313" key="4">
    <source>
        <dbReference type="Proteomes" id="UP000321039"/>
    </source>
</evidence>
<organism evidence="3 4">
    <name type="scientific">Parahaliea maris</name>
    <dbReference type="NCBI Taxonomy" id="2716870"/>
    <lineage>
        <taxon>Bacteria</taxon>
        <taxon>Pseudomonadati</taxon>
        <taxon>Pseudomonadota</taxon>
        <taxon>Gammaproteobacteria</taxon>
        <taxon>Cellvibrionales</taxon>
        <taxon>Halieaceae</taxon>
        <taxon>Parahaliea</taxon>
    </lineage>
</organism>
<dbReference type="InterPro" id="IPR006517">
    <property type="entry name" value="Phage_terminase_lsu-like_C"/>
</dbReference>
<feature type="domain" description="Terminase large subunit gp17-like C-terminal" evidence="2">
    <location>
        <begin position="315"/>
        <end position="460"/>
    </location>
</feature>
<evidence type="ECO:0000259" key="2">
    <source>
        <dbReference type="Pfam" id="PF17289"/>
    </source>
</evidence>
<name>A0A5C9A7M5_9GAMM</name>
<dbReference type="Gene3D" id="3.30.420.240">
    <property type="match status" value="1"/>
</dbReference>